<gene>
    <name evidence="10" type="ORF">HOP40_25845</name>
</gene>
<evidence type="ECO:0000256" key="2">
    <source>
        <dbReference type="ARBA" id="ARBA00005983"/>
    </source>
</evidence>
<evidence type="ECO:0000256" key="5">
    <source>
        <dbReference type="ARBA" id="ARBA00022777"/>
    </source>
</evidence>
<keyword evidence="3" id="KW-0808">Transferase</keyword>
<dbReference type="InterPro" id="IPR017438">
    <property type="entry name" value="ATP-NAD_kinase_N"/>
</dbReference>
<evidence type="ECO:0000256" key="6">
    <source>
        <dbReference type="ARBA" id="ARBA00022840"/>
    </source>
</evidence>
<reference evidence="10 11" key="1">
    <citation type="submission" date="2020-05" db="EMBL/GenBank/DDBJ databases">
        <authorList>
            <person name="Mo P."/>
        </authorList>
    </citation>
    <scope>NUCLEOTIDE SEQUENCE [LARGE SCALE GENOMIC DNA]</scope>
    <source>
        <strain evidence="10 11">Gen01</strain>
    </source>
</reference>
<dbReference type="SUPFAM" id="SSF111331">
    <property type="entry name" value="NAD kinase/diacylglycerol kinase-like"/>
    <property type="match status" value="1"/>
</dbReference>
<dbReference type="GO" id="GO:0008654">
    <property type="term" value="P:phospholipid biosynthetic process"/>
    <property type="evidence" value="ECO:0007669"/>
    <property type="project" value="UniProtKB-KW"/>
</dbReference>
<dbReference type="InterPro" id="IPR001206">
    <property type="entry name" value="Diacylglycerol_kinase_cat_dom"/>
</dbReference>
<keyword evidence="11" id="KW-1185">Reference proteome</keyword>
<keyword evidence="4" id="KW-0547">Nucleotide-binding</keyword>
<dbReference type="GO" id="GO:0005524">
    <property type="term" value="F:ATP binding"/>
    <property type="evidence" value="ECO:0007669"/>
    <property type="project" value="UniProtKB-KW"/>
</dbReference>
<keyword evidence="5 10" id="KW-0418">Kinase</keyword>
<evidence type="ECO:0000259" key="9">
    <source>
        <dbReference type="PROSITE" id="PS50146"/>
    </source>
</evidence>
<dbReference type="GO" id="GO:0016301">
    <property type="term" value="F:kinase activity"/>
    <property type="evidence" value="ECO:0007669"/>
    <property type="project" value="UniProtKB-KW"/>
</dbReference>
<dbReference type="SMART" id="SM00046">
    <property type="entry name" value="DAGKc"/>
    <property type="match status" value="1"/>
</dbReference>
<protein>
    <submittedName>
        <fullName evidence="10">Diacylglycerol kinase family lipid kinase</fullName>
    </submittedName>
</protein>
<keyword evidence="8" id="KW-1208">Phospholipid metabolism</keyword>
<dbReference type="AlphaFoldDB" id="A0A6M6JS57"/>
<evidence type="ECO:0000313" key="11">
    <source>
        <dbReference type="Proteomes" id="UP000505377"/>
    </source>
</evidence>
<organism evidence="10 11">
    <name type="scientific">Pseudonocardia broussonetiae</name>
    <dbReference type="NCBI Taxonomy" id="2736640"/>
    <lineage>
        <taxon>Bacteria</taxon>
        <taxon>Bacillati</taxon>
        <taxon>Actinomycetota</taxon>
        <taxon>Actinomycetes</taxon>
        <taxon>Pseudonocardiales</taxon>
        <taxon>Pseudonocardiaceae</taxon>
        <taxon>Pseudonocardia</taxon>
    </lineage>
</organism>
<evidence type="ECO:0000313" key="10">
    <source>
        <dbReference type="EMBL" id="QJY50924.1"/>
    </source>
</evidence>
<proteinExistence type="inferred from homology"/>
<dbReference type="EMBL" id="CP053564">
    <property type="protein sequence ID" value="QJY50924.1"/>
    <property type="molecule type" value="Genomic_DNA"/>
</dbReference>
<keyword evidence="7" id="KW-0443">Lipid metabolism</keyword>
<dbReference type="Pfam" id="PF00781">
    <property type="entry name" value="DAGK_cat"/>
    <property type="match status" value="1"/>
</dbReference>
<dbReference type="InterPro" id="IPR045540">
    <property type="entry name" value="YegS/DAGK_C"/>
</dbReference>
<dbReference type="KEGG" id="pbro:HOP40_25845"/>
<dbReference type="Proteomes" id="UP000505377">
    <property type="component" value="Chromosome"/>
</dbReference>
<dbReference type="Gene3D" id="3.40.50.10330">
    <property type="entry name" value="Probable inorganic polyphosphate/atp-NAD kinase, domain 1"/>
    <property type="match status" value="1"/>
</dbReference>
<dbReference type="PROSITE" id="PS50146">
    <property type="entry name" value="DAGK"/>
    <property type="match status" value="1"/>
</dbReference>
<dbReference type="InterPro" id="IPR050187">
    <property type="entry name" value="Lipid_Phosphate_FormReg"/>
</dbReference>
<evidence type="ECO:0000256" key="7">
    <source>
        <dbReference type="ARBA" id="ARBA00023209"/>
    </source>
</evidence>
<evidence type="ECO:0000256" key="3">
    <source>
        <dbReference type="ARBA" id="ARBA00022679"/>
    </source>
</evidence>
<accession>A0A6M6JS57</accession>
<keyword evidence="7" id="KW-0594">Phospholipid biosynthesis</keyword>
<dbReference type="NCBIfam" id="TIGR00147">
    <property type="entry name" value="YegS/Rv2252/BmrU family lipid kinase"/>
    <property type="match status" value="1"/>
</dbReference>
<dbReference type="Pfam" id="PF19279">
    <property type="entry name" value="YegS_C"/>
    <property type="match status" value="1"/>
</dbReference>
<comment type="cofactor">
    <cofactor evidence="1">
        <name>Mg(2+)</name>
        <dbReference type="ChEBI" id="CHEBI:18420"/>
    </cofactor>
</comment>
<feature type="domain" description="DAGKc" evidence="9">
    <location>
        <begin position="18"/>
        <end position="146"/>
    </location>
</feature>
<dbReference type="InterPro" id="IPR005218">
    <property type="entry name" value="Diacylglycerol/lipid_kinase"/>
</dbReference>
<sequence length="327" mass="34360">MRNTRSRPGAELFAADPEDRPLAAVVANPTKIDPGTHESIAALCVELGWAEPLWLETTIEDPGTGQAEKAVEQGVDVVMACGGDGTVRSVAQALAGTGVAMGLLPAGTGNLLARTLGTPLEMDAATRVALTGDDRTIDIGRVRVDGADEERAFLVMAGTGFDAEVMGNTPEALKARVGPLAYVVSGLRAIRGRRTRVTIRLDDGPELRRRTRTVLVGNSGTLLGGLVLMPEAEVDDGLFDIVNLAPKGVAGWVAVAARVISRRRRGHPRVEHWTAERVVITADDPQASQIDGDPIGDVTEMAVRVDPGALVVRVPEGSPAAEILPES</sequence>
<comment type="similarity">
    <text evidence="2">Belongs to the diacylglycerol/lipid kinase family.</text>
</comment>
<keyword evidence="6" id="KW-0067">ATP-binding</keyword>
<name>A0A6M6JS57_9PSEU</name>
<dbReference type="PANTHER" id="PTHR12358:SF54">
    <property type="entry name" value="SPHINGOSINE KINASE RELATED PROTEIN"/>
    <property type="match status" value="1"/>
</dbReference>
<dbReference type="InterPro" id="IPR016064">
    <property type="entry name" value="NAD/diacylglycerol_kinase_sf"/>
</dbReference>
<keyword evidence="7" id="KW-0444">Lipid biosynthesis</keyword>
<dbReference type="PANTHER" id="PTHR12358">
    <property type="entry name" value="SPHINGOSINE KINASE"/>
    <property type="match status" value="1"/>
</dbReference>
<evidence type="ECO:0000256" key="1">
    <source>
        <dbReference type="ARBA" id="ARBA00001946"/>
    </source>
</evidence>
<evidence type="ECO:0000256" key="4">
    <source>
        <dbReference type="ARBA" id="ARBA00022741"/>
    </source>
</evidence>
<dbReference type="Gene3D" id="2.60.200.40">
    <property type="match status" value="1"/>
</dbReference>
<evidence type="ECO:0000256" key="8">
    <source>
        <dbReference type="ARBA" id="ARBA00023264"/>
    </source>
</evidence>